<protein>
    <submittedName>
        <fullName evidence="2">Uncharacterized protein</fullName>
    </submittedName>
</protein>
<keyword evidence="1" id="KW-1185">Reference proteome</keyword>
<organism evidence="1 2">
    <name type="scientific">Romanomermis culicivorax</name>
    <name type="common">Nematode worm</name>
    <dbReference type="NCBI Taxonomy" id="13658"/>
    <lineage>
        <taxon>Eukaryota</taxon>
        <taxon>Metazoa</taxon>
        <taxon>Ecdysozoa</taxon>
        <taxon>Nematoda</taxon>
        <taxon>Enoplea</taxon>
        <taxon>Dorylaimia</taxon>
        <taxon>Mermithida</taxon>
        <taxon>Mermithoidea</taxon>
        <taxon>Mermithidae</taxon>
        <taxon>Romanomermis</taxon>
    </lineage>
</organism>
<sequence>MDPDIKNNPDKLLTICLVNYYKSEDNLRVFDTLSLEFKDRAMLNVGVLLIEKKNDIVEFEDFKDIVRRLNMI</sequence>
<dbReference type="WBParaSite" id="nRc.2.0.1.t24954-RA">
    <property type="protein sequence ID" value="nRc.2.0.1.t24954-RA"/>
    <property type="gene ID" value="nRc.2.0.1.g24954"/>
</dbReference>
<dbReference type="AlphaFoldDB" id="A0A915JFJ3"/>
<evidence type="ECO:0000313" key="2">
    <source>
        <dbReference type="WBParaSite" id="nRc.2.0.1.t24954-RA"/>
    </source>
</evidence>
<evidence type="ECO:0000313" key="1">
    <source>
        <dbReference type="Proteomes" id="UP000887565"/>
    </source>
</evidence>
<reference evidence="2" key="1">
    <citation type="submission" date="2022-11" db="UniProtKB">
        <authorList>
            <consortium name="WormBaseParasite"/>
        </authorList>
    </citation>
    <scope>IDENTIFICATION</scope>
</reference>
<proteinExistence type="predicted"/>
<accession>A0A915JFJ3</accession>
<dbReference type="Proteomes" id="UP000887565">
    <property type="component" value="Unplaced"/>
</dbReference>
<name>A0A915JFJ3_ROMCU</name>